<organism evidence="1 2">
    <name type="scientific">Phytophthora fragariae</name>
    <dbReference type="NCBI Taxonomy" id="53985"/>
    <lineage>
        <taxon>Eukaryota</taxon>
        <taxon>Sar</taxon>
        <taxon>Stramenopiles</taxon>
        <taxon>Oomycota</taxon>
        <taxon>Peronosporomycetes</taxon>
        <taxon>Peronosporales</taxon>
        <taxon>Peronosporaceae</taxon>
        <taxon>Phytophthora</taxon>
    </lineage>
</organism>
<reference evidence="1 2" key="1">
    <citation type="submission" date="2018-09" db="EMBL/GenBank/DDBJ databases">
        <title>Genomic investigation of the strawberry pathogen Phytophthora fragariae indicates pathogenicity is determined by transcriptional variation in three key races.</title>
        <authorList>
            <person name="Adams T.M."/>
            <person name="Armitage A.D."/>
            <person name="Sobczyk M.K."/>
            <person name="Bates H.J."/>
            <person name="Dunwell J.M."/>
            <person name="Nellist C.F."/>
            <person name="Harrison R.J."/>
        </authorList>
    </citation>
    <scope>NUCLEOTIDE SEQUENCE [LARGE SCALE GENOMIC DNA]</scope>
    <source>
        <strain evidence="1 2">ONT-3</strain>
    </source>
</reference>
<protein>
    <submittedName>
        <fullName evidence="1">Uncharacterized protein</fullName>
    </submittedName>
</protein>
<dbReference type="EMBL" id="QXFX01001355">
    <property type="protein sequence ID" value="KAE9091713.1"/>
    <property type="molecule type" value="Genomic_DNA"/>
</dbReference>
<accession>A0A6G0KLT4</accession>
<gene>
    <name evidence="1" type="ORF">PF010_g18088</name>
</gene>
<name>A0A6G0KLT4_9STRA</name>
<comment type="caution">
    <text evidence="1">The sequence shown here is derived from an EMBL/GenBank/DDBJ whole genome shotgun (WGS) entry which is preliminary data.</text>
</comment>
<proteinExistence type="predicted"/>
<dbReference type="AlphaFoldDB" id="A0A6G0KLT4"/>
<dbReference type="Proteomes" id="UP000488956">
    <property type="component" value="Unassembled WGS sequence"/>
</dbReference>
<evidence type="ECO:0000313" key="2">
    <source>
        <dbReference type="Proteomes" id="UP000488956"/>
    </source>
</evidence>
<sequence>MLTTTKTHLSTGEPMYTTGTVEDLISVFSAGETFAFEEIYPVFVDASGR</sequence>
<evidence type="ECO:0000313" key="1">
    <source>
        <dbReference type="EMBL" id="KAE9091713.1"/>
    </source>
</evidence>